<keyword evidence="1" id="KW-0732">Signal</keyword>
<evidence type="ECO:0000256" key="1">
    <source>
        <dbReference type="SAM" id="SignalP"/>
    </source>
</evidence>
<dbReference type="GO" id="GO:0030667">
    <property type="term" value="C:secretory granule membrane"/>
    <property type="evidence" value="ECO:0007669"/>
    <property type="project" value="TreeGrafter"/>
</dbReference>
<comment type="caution">
    <text evidence="3">The sequence shown here is derived from an EMBL/GenBank/DDBJ whole genome shotgun (WGS) entry which is preliminary data.</text>
</comment>
<gene>
    <name evidence="3" type="ORF">HF086_011141</name>
</gene>
<evidence type="ECO:0000259" key="2">
    <source>
        <dbReference type="PROSITE" id="PS50836"/>
    </source>
</evidence>
<accession>A0A922M0J2</accession>
<proteinExistence type="predicted"/>
<dbReference type="Proteomes" id="UP000814243">
    <property type="component" value="Unassembled WGS sequence"/>
</dbReference>
<dbReference type="GO" id="GO:0005507">
    <property type="term" value="F:copper ion binding"/>
    <property type="evidence" value="ECO:0007669"/>
    <property type="project" value="TreeGrafter"/>
</dbReference>
<dbReference type="GO" id="GO:0005615">
    <property type="term" value="C:extracellular space"/>
    <property type="evidence" value="ECO:0007669"/>
    <property type="project" value="TreeGrafter"/>
</dbReference>
<dbReference type="GO" id="GO:0042420">
    <property type="term" value="P:dopamine catabolic process"/>
    <property type="evidence" value="ECO:0007669"/>
    <property type="project" value="TreeGrafter"/>
</dbReference>
<dbReference type="InterPro" id="IPR000945">
    <property type="entry name" value="DBH-like"/>
</dbReference>
<dbReference type="InterPro" id="IPR045266">
    <property type="entry name" value="DOH_DOMON"/>
</dbReference>
<dbReference type="PANTHER" id="PTHR10157">
    <property type="entry name" value="DOPAMINE BETA HYDROXYLASE RELATED"/>
    <property type="match status" value="1"/>
</dbReference>
<feature type="signal peptide" evidence="1">
    <location>
        <begin position="1"/>
        <end position="17"/>
    </location>
</feature>
<dbReference type="PANTHER" id="PTHR10157:SF23">
    <property type="entry name" value="MOXD1 HOMOLOG 1"/>
    <property type="match status" value="1"/>
</dbReference>
<name>A0A922M0J2_SPOEX</name>
<reference evidence="3" key="1">
    <citation type="journal article" date="2021" name="G3 (Bethesda)">
        <title>Genome and transcriptome analysis of the beet armyworm Spodoptera exigua reveals targets for pest control. .</title>
        <authorList>
            <person name="Simon S."/>
            <person name="Breeschoten T."/>
            <person name="Jansen H.J."/>
            <person name="Dirks R.P."/>
            <person name="Schranz M.E."/>
            <person name="Ros V.I.D."/>
        </authorList>
    </citation>
    <scope>NUCLEOTIDE SEQUENCE</scope>
    <source>
        <strain evidence="3">TB_SE_WUR_2020</strain>
    </source>
</reference>
<dbReference type="GO" id="GO:0006589">
    <property type="term" value="P:octopamine biosynthetic process"/>
    <property type="evidence" value="ECO:0007669"/>
    <property type="project" value="TreeGrafter"/>
</dbReference>
<feature type="domain" description="DOMON" evidence="2">
    <location>
        <begin position="90"/>
        <end position="179"/>
    </location>
</feature>
<dbReference type="CDD" id="cd09631">
    <property type="entry name" value="DOMON_DOH"/>
    <property type="match status" value="1"/>
</dbReference>
<dbReference type="EMBL" id="JACEFF010000939">
    <property type="protein sequence ID" value="KAH9627763.1"/>
    <property type="molecule type" value="Genomic_DNA"/>
</dbReference>
<dbReference type="AlphaFoldDB" id="A0A922M0J2"/>
<sequence>MHLQIVIALSAILVCDAKLPRFKQLAQPNELPANPLHSQALGQLQAQSKTEKTSRIVDQYRVRHRREVFDSKSYESSLTWAHSERLDQNGDVILRWVNTDSSITFRLEAKTLGYVGLGFNSARNMRGADLVVAWVDDRNGNAQVLVSLKLLIEIINSCHLILTVQGGLVCKTREFCRYR</sequence>
<dbReference type="GO" id="GO:0042421">
    <property type="term" value="P:norepinephrine biosynthetic process"/>
    <property type="evidence" value="ECO:0007669"/>
    <property type="project" value="TreeGrafter"/>
</dbReference>
<dbReference type="GO" id="GO:0004500">
    <property type="term" value="F:dopamine beta-monooxygenase activity"/>
    <property type="evidence" value="ECO:0007669"/>
    <property type="project" value="InterPro"/>
</dbReference>
<evidence type="ECO:0000313" key="4">
    <source>
        <dbReference type="Proteomes" id="UP000814243"/>
    </source>
</evidence>
<dbReference type="InterPro" id="IPR005018">
    <property type="entry name" value="DOMON_domain"/>
</dbReference>
<organism evidence="3 4">
    <name type="scientific">Spodoptera exigua</name>
    <name type="common">Beet armyworm</name>
    <name type="synonym">Noctua fulgens</name>
    <dbReference type="NCBI Taxonomy" id="7107"/>
    <lineage>
        <taxon>Eukaryota</taxon>
        <taxon>Metazoa</taxon>
        <taxon>Ecdysozoa</taxon>
        <taxon>Arthropoda</taxon>
        <taxon>Hexapoda</taxon>
        <taxon>Insecta</taxon>
        <taxon>Pterygota</taxon>
        <taxon>Neoptera</taxon>
        <taxon>Endopterygota</taxon>
        <taxon>Lepidoptera</taxon>
        <taxon>Glossata</taxon>
        <taxon>Ditrysia</taxon>
        <taxon>Noctuoidea</taxon>
        <taxon>Noctuidae</taxon>
        <taxon>Amphipyrinae</taxon>
        <taxon>Spodoptera</taxon>
    </lineage>
</organism>
<evidence type="ECO:0000313" key="3">
    <source>
        <dbReference type="EMBL" id="KAH9627763.1"/>
    </source>
</evidence>
<dbReference type="PROSITE" id="PS50836">
    <property type="entry name" value="DOMON"/>
    <property type="match status" value="1"/>
</dbReference>
<dbReference type="Pfam" id="PF03351">
    <property type="entry name" value="DOMON"/>
    <property type="match status" value="1"/>
</dbReference>
<feature type="chain" id="PRO_5037344281" description="DOMON domain-containing protein" evidence="1">
    <location>
        <begin position="18"/>
        <end position="179"/>
    </location>
</feature>
<protein>
    <recommendedName>
        <fullName evidence="2">DOMON domain-containing protein</fullName>
    </recommendedName>
</protein>